<dbReference type="SUPFAM" id="SSF56784">
    <property type="entry name" value="HAD-like"/>
    <property type="match status" value="1"/>
</dbReference>
<keyword evidence="8" id="KW-0718">Serine biosynthesis</keyword>
<dbReference type="GO" id="GO:0036424">
    <property type="term" value="F:L-phosphoserine phosphatase activity"/>
    <property type="evidence" value="ECO:0007669"/>
    <property type="project" value="TreeGrafter"/>
</dbReference>
<dbReference type="PANTHER" id="PTHR43344:SF2">
    <property type="entry name" value="PHOSPHOSERINE PHOSPHATASE"/>
    <property type="match status" value="1"/>
</dbReference>
<keyword evidence="6" id="KW-0378">Hydrolase</keyword>
<evidence type="ECO:0000256" key="1">
    <source>
        <dbReference type="ARBA" id="ARBA00001946"/>
    </source>
</evidence>
<comment type="catalytic activity">
    <reaction evidence="9">
        <text>O-phospho-L-serine + H2O = L-serine + phosphate</text>
        <dbReference type="Rhea" id="RHEA:21208"/>
        <dbReference type="ChEBI" id="CHEBI:15377"/>
        <dbReference type="ChEBI" id="CHEBI:33384"/>
        <dbReference type="ChEBI" id="CHEBI:43474"/>
        <dbReference type="ChEBI" id="CHEBI:57524"/>
        <dbReference type="EC" id="3.1.3.3"/>
    </reaction>
</comment>
<comment type="cofactor">
    <cofactor evidence="1">
        <name>Mg(2+)</name>
        <dbReference type="ChEBI" id="CHEBI:18420"/>
    </cofactor>
</comment>
<dbReference type="PANTHER" id="PTHR43344">
    <property type="entry name" value="PHOSPHOSERINE PHOSPHATASE"/>
    <property type="match status" value="1"/>
</dbReference>
<dbReference type="InterPro" id="IPR036412">
    <property type="entry name" value="HAD-like_sf"/>
</dbReference>
<name>A0A1F5P2P3_9BACT</name>
<comment type="caution">
    <text evidence="11">The sequence shown here is derived from an EMBL/GenBank/DDBJ whole genome shotgun (WGS) entry which is preliminary data.</text>
</comment>
<dbReference type="InterPro" id="IPR050582">
    <property type="entry name" value="HAD-like_SerB"/>
</dbReference>
<comment type="catalytic activity">
    <reaction evidence="10">
        <text>O-phospho-D-serine + H2O = D-serine + phosphate</text>
        <dbReference type="Rhea" id="RHEA:24873"/>
        <dbReference type="ChEBI" id="CHEBI:15377"/>
        <dbReference type="ChEBI" id="CHEBI:35247"/>
        <dbReference type="ChEBI" id="CHEBI:43474"/>
        <dbReference type="ChEBI" id="CHEBI:58680"/>
        <dbReference type="EC" id="3.1.3.3"/>
    </reaction>
</comment>
<keyword evidence="4" id="KW-0028">Amino-acid biosynthesis</keyword>
<evidence type="ECO:0000256" key="3">
    <source>
        <dbReference type="ARBA" id="ARBA00012640"/>
    </source>
</evidence>
<keyword evidence="5" id="KW-0479">Metal-binding</keyword>
<dbReference type="Proteomes" id="UP000176339">
    <property type="component" value="Unassembled WGS sequence"/>
</dbReference>
<dbReference type="InterPro" id="IPR006385">
    <property type="entry name" value="HAD_hydro_SerB1"/>
</dbReference>
<evidence type="ECO:0000256" key="6">
    <source>
        <dbReference type="ARBA" id="ARBA00022801"/>
    </source>
</evidence>
<evidence type="ECO:0000256" key="10">
    <source>
        <dbReference type="ARBA" id="ARBA00048523"/>
    </source>
</evidence>
<dbReference type="NCBIfam" id="TIGR01488">
    <property type="entry name" value="HAD-SF-IB"/>
    <property type="match status" value="1"/>
</dbReference>
<dbReference type="Gene3D" id="1.20.1440.100">
    <property type="entry name" value="SG protein - dephosphorylation function"/>
    <property type="match status" value="1"/>
</dbReference>
<protein>
    <recommendedName>
        <fullName evidence="3">phosphoserine phosphatase</fullName>
        <ecNumber evidence="3">3.1.3.3</ecNumber>
    </recommendedName>
</protein>
<evidence type="ECO:0000256" key="5">
    <source>
        <dbReference type="ARBA" id="ARBA00022723"/>
    </source>
</evidence>
<evidence type="ECO:0000313" key="11">
    <source>
        <dbReference type="EMBL" id="OGE84158.1"/>
    </source>
</evidence>
<dbReference type="Pfam" id="PF12710">
    <property type="entry name" value="HAD"/>
    <property type="match status" value="1"/>
</dbReference>
<sequence length="242" mass="28027">MRKVKLALFDIDGTIFRSSLLIEYINGLIESGIFPKKAGNGIEDAHLAWLDRRGNYHDYLMDVVKVHLKYIKGKKWADVKKVVDRVVATHEDRVYRYTRDLVKSLKKKGYFLVSISGSPVYMVQKFARHMGFDRAFGQTLEIKRGKFTGIISNPEFLNKDKILNFFLEKEALDIDWKNSIAVGDTDNDIPMLKMVGHPIAFNPNREFVKYALKNSWEIVVERKDVIYKINSCLILPYEVMGE</sequence>
<dbReference type="Gene3D" id="3.40.50.1000">
    <property type="entry name" value="HAD superfamily/HAD-like"/>
    <property type="match status" value="1"/>
</dbReference>
<proteinExistence type="predicted"/>
<dbReference type="GO" id="GO:0005737">
    <property type="term" value="C:cytoplasm"/>
    <property type="evidence" value="ECO:0007669"/>
    <property type="project" value="TreeGrafter"/>
</dbReference>
<evidence type="ECO:0000256" key="2">
    <source>
        <dbReference type="ARBA" id="ARBA00005135"/>
    </source>
</evidence>
<evidence type="ECO:0000256" key="8">
    <source>
        <dbReference type="ARBA" id="ARBA00023299"/>
    </source>
</evidence>
<dbReference type="EC" id="3.1.3.3" evidence="3"/>
<keyword evidence="7" id="KW-0460">Magnesium</keyword>
<organism evidence="11 12">
    <name type="scientific">Candidatus Doudnabacteria bacterium RIFCSPHIGHO2_01_FULL_49_9</name>
    <dbReference type="NCBI Taxonomy" id="1817827"/>
    <lineage>
        <taxon>Bacteria</taxon>
        <taxon>Candidatus Doudnaibacteriota</taxon>
    </lineage>
</organism>
<evidence type="ECO:0000256" key="9">
    <source>
        <dbReference type="ARBA" id="ARBA00048138"/>
    </source>
</evidence>
<dbReference type="EMBL" id="MFEN01000024">
    <property type="protein sequence ID" value="OGE84158.1"/>
    <property type="molecule type" value="Genomic_DNA"/>
</dbReference>
<dbReference type="InterPro" id="IPR023214">
    <property type="entry name" value="HAD_sf"/>
</dbReference>
<dbReference type="AlphaFoldDB" id="A0A1F5P2P3"/>
<dbReference type="GO" id="GO:0006564">
    <property type="term" value="P:L-serine biosynthetic process"/>
    <property type="evidence" value="ECO:0007669"/>
    <property type="project" value="UniProtKB-KW"/>
</dbReference>
<evidence type="ECO:0000256" key="4">
    <source>
        <dbReference type="ARBA" id="ARBA00022605"/>
    </source>
</evidence>
<reference evidence="11 12" key="1">
    <citation type="journal article" date="2016" name="Nat. Commun.">
        <title>Thousands of microbial genomes shed light on interconnected biogeochemical processes in an aquifer system.</title>
        <authorList>
            <person name="Anantharaman K."/>
            <person name="Brown C.T."/>
            <person name="Hug L.A."/>
            <person name="Sharon I."/>
            <person name="Castelle C.J."/>
            <person name="Probst A.J."/>
            <person name="Thomas B.C."/>
            <person name="Singh A."/>
            <person name="Wilkins M.J."/>
            <person name="Karaoz U."/>
            <person name="Brodie E.L."/>
            <person name="Williams K.H."/>
            <person name="Hubbard S.S."/>
            <person name="Banfield J.F."/>
        </authorList>
    </citation>
    <scope>NUCLEOTIDE SEQUENCE [LARGE SCALE GENOMIC DNA]</scope>
</reference>
<evidence type="ECO:0000313" key="12">
    <source>
        <dbReference type="Proteomes" id="UP000176339"/>
    </source>
</evidence>
<evidence type="ECO:0000256" key="7">
    <source>
        <dbReference type="ARBA" id="ARBA00022842"/>
    </source>
</evidence>
<comment type="pathway">
    <text evidence="2">Amino-acid biosynthesis; L-serine biosynthesis; L-serine from 3-phospho-D-glycerate: step 3/3.</text>
</comment>
<dbReference type="NCBIfam" id="TIGR01490">
    <property type="entry name" value="HAD-SF-IB-hyp1"/>
    <property type="match status" value="1"/>
</dbReference>
<gene>
    <name evidence="11" type="ORF">A2846_04025</name>
</gene>
<accession>A0A1F5P2P3</accession>
<dbReference type="GO" id="GO:0000287">
    <property type="term" value="F:magnesium ion binding"/>
    <property type="evidence" value="ECO:0007669"/>
    <property type="project" value="TreeGrafter"/>
</dbReference>